<dbReference type="PATRIC" id="fig|317.174.peg.4939"/>
<accession>A0A085UVK9</accession>
<dbReference type="Proteomes" id="UP000028643">
    <property type="component" value="Unassembled WGS sequence"/>
</dbReference>
<evidence type="ECO:0000313" key="2">
    <source>
        <dbReference type="Proteomes" id="UP000028643"/>
    </source>
</evidence>
<comment type="caution">
    <text evidence="1">The sequence shown here is derived from an EMBL/GenBank/DDBJ whole genome shotgun (WGS) entry which is preliminary data.</text>
</comment>
<reference evidence="1 2" key="1">
    <citation type="submission" date="2014-07" db="EMBL/GenBank/DDBJ databases">
        <title>Draft Genome Sequences of Environmental Pseudomonas syringae strains.</title>
        <authorList>
            <person name="Baltrus D.A."/>
            <person name="Berge O."/>
            <person name="Morris C."/>
        </authorList>
    </citation>
    <scope>NUCLEOTIDE SEQUENCE [LARGE SCALE GENOMIC DNA]</scope>
    <source>
        <strain evidence="1 2">CEB003</strain>
    </source>
</reference>
<dbReference type="Gene3D" id="1.25.40.10">
    <property type="entry name" value="Tetratricopeptide repeat domain"/>
    <property type="match status" value="1"/>
</dbReference>
<evidence type="ECO:0000313" key="1">
    <source>
        <dbReference type="EMBL" id="KFE47222.1"/>
    </source>
</evidence>
<dbReference type="EMBL" id="JPQT01000130">
    <property type="protein sequence ID" value="KFE47222.1"/>
    <property type="molecule type" value="Genomic_DNA"/>
</dbReference>
<evidence type="ECO:0008006" key="3">
    <source>
        <dbReference type="Google" id="ProtNLM"/>
    </source>
</evidence>
<sequence>MLALSLQDRGELQDARRQLEQTLAKHPENRDVRMALVAQLRDEGEVPKMKAVIEEFKAINPGDPLLQPNVGPGFEIVLLPCSPS</sequence>
<gene>
    <name evidence="1" type="ORF">IV02_24160</name>
</gene>
<organism evidence="1 2">
    <name type="scientific">Pseudomonas syringae</name>
    <dbReference type="NCBI Taxonomy" id="317"/>
    <lineage>
        <taxon>Bacteria</taxon>
        <taxon>Pseudomonadati</taxon>
        <taxon>Pseudomonadota</taxon>
        <taxon>Gammaproteobacteria</taxon>
        <taxon>Pseudomonadales</taxon>
        <taxon>Pseudomonadaceae</taxon>
        <taxon>Pseudomonas</taxon>
    </lineage>
</organism>
<name>A0A085UVK9_PSESX</name>
<protein>
    <recommendedName>
        <fullName evidence="3">Tetratricopeptide repeat protein</fullName>
    </recommendedName>
</protein>
<proteinExistence type="predicted"/>
<dbReference type="SUPFAM" id="SSF48452">
    <property type="entry name" value="TPR-like"/>
    <property type="match status" value="1"/>
</dbReference>
<dbReference type="AlphaFoldDB" id="A0A085UVK9"/>
<dbReference type="InterPro" id="IPR011990">
    <property type="entry name" value="TPR-like_helical_dom_sf"/>
</dbReference>